<dbReference type="Pfam" id="PF01066">
    <property type="entry name" value="CDP-OH_P_transf"/>
    <property type="match status" value="1"/>
</dbReference>
<dbReference type="PROSITE" id="PS00379">
    <property type="entry name" value="CDP_ALCOHOL_P_TRANSF"/>
    <property type="match status" value="1"/>
</dbReference>
<keyword evidence="14" id="KW-1208">Phospholipid metabolism</keyword>
<evidence type="ECO:0000256" key="4">
    <source>
        <dbReference type="ARBA" id="ARBA00013174"/>
    </source>
</evidence>
<organism evidence="19 20">
    <name type="scientific">Dispira parvispora</name>
    <dbReference type="NCBI Taxonomy" id="1520584"/>
    <lineage>
        <taxon>Eukaryota</taxon>
        <taxon>Fungi</taxon>
        <taxon>Fungi incertae sedis</taxon>
        <taxon>Zoopagomycota</taxon>
        <taxon>Kickxellomycotina</taxon>
        <taxon>Dimargaritomycetes</taxon>
        <taxon>Dimargaritales</taxon>
        <taxon>Dimargaritaceae</taxon>
        <taxon>Dispira</taxon>
    </lineage>
</organism>
<sequence>MGAKSPSVSVSKSPRPSHFSMVRSFHLADFLTLGNGICGASSILCSMKYLVTLNVWYVWSAMYFIPMGALLDVLDGRVARWRQRSSLLGQELDSLADLVSFGVAPAALGFALGLQSNLDISCMIYFISCGIARLARYNATVASLPKDGQGKVHYFEGTPIPTSIGIVFLFMYLFSHRIIGYETQPFGELHVGAGFTFHPLALLYVLNGTAMISRTLRIPKL</sequence>
<comment type="catalytic activity">
    <reaction evidence="1">
        <text>a CDP-1,2-diacyl-sn-glycerol + L-serine = a 1,2-diacyl-sn-glycero-3-phospho-L-serine + CMP + H(+)</text>
        <dbReference type="Rhea" id="RHEA:16913"/>
        <dbReference type="ChEBI" id="CHEBI:15378"/>
        <dbReference type="ChEBI" id="CHEBI:33384"/>
        <dbReference type="ChEBI" id="CHEBI:57262"/>
        <dbReference type="ChEBI" id="CHEBI:58332"/>
        <dbReference type="ChEBI" id="CHEBI:60377"/>
        <dbReference type="EC" id="2.7.8.8"/>
    </reaction>
</comment>
<dbReference type="FunFam" id="1.20.120.1760:FF:000022">
    <property type="entry name" value="CDP-diacylglycerol--serine O-phosphatidyltransferase"/>
    <property type="match status" value="1"/>
</dbReference>
<dbReference type="PANTHER" id="PTHR14269:SF61">
    <property type="entry name" value="CDP-DIACYLGLYCEROL--SERINE O-PHOSPHATIDYLTRANSFERASE"/>
    <property type="match status" value="1"/>
</dbReference>
<feature type="transmembrane region" description="Helical" evidence="18">
    <location>
        <begin position="30"/>
        <end position="50"/>
    </location>
</feature>
<name>A0A9W8E4P1_9FUNG</name>
<keyword evidence="6" id="KW-0444">Lipid biosynthesis</keyword>
<dbReference type="InterPro" id="IPR000462">
    <property type="entry name" value="CDP-OH_P_trans"/>
</dbReference>
<evidence type="ECO:0000256" key="12">
    <source>
        <dbReference type="ARBA" id="ARBA00023136"/>
    </source>
</evidence>
<keyword evidence="12 18" id="KW-0472">Membrane</keyword>
<evidence type="ECO:0000256" key="8">
    <source>
        <dbReference type="ARBA" id="ARBA00022692"/>
    </source>
</evidence>
<feature type="transmembrane region" description="Helical" evidence="18">
    <location>
        <begin position="120"/>
        <end position="139"/>
    </location>
</feature>
<dbReference type="GO" id="GO:0005789">
    <property type="term" value="C:endoplasmic reticulum membrane"/>
    <property type="evidence" value="ECO:0007669"/>
    <property type="project" value="UniProtKB-SubCell"/>
</dbReference>
<keyword evidence="11" id="KW-0443">Lipid metabolism</keyword>
<dbReference type="OrthoDB" id="448573at2759"/>
<proteinExistence type="inferred from homology"/>
<evidence type="ECO:0000256" key="6">
    <source>
        <dbReference type="ARBA" id="ARBA00022516"/>
    </source>
</evidence>
<keyword evidence="13" id="KW-0594">Phospholipid biosynthesis</keyword>
<dbReference type="Proteomes" id="UP001150925">
    <property type="component" value="Unassembled WGS sequence"/>
</dbReference>
<evidence type="ECO:0000313" key="19">
    <source>
        <dbReference type="EMBL" id="KAJ1956647.1"/>
    </source>
</evidence>
<protein>
    <recommendedName>
        <fullName evidence="5">CDP-diacylglycerol--serine O-phosphatidyltransferase</fullName>
        <ecNumber evidence="4">2.7.8.8</ecNumber>
    </recommendedName>
    <alternativeName>
        <fullName evidence="15">Phosphatidylserine synthase</fullName>
    </alternativeName>
</protein>
<keyword evidence="20" id="KW-1185">Reference proteome</keyword>
<evidence type="ECO:0000256" key="18">
    <source>
        <dbReference type="SAM" id="Phobius"/>
    </source>
</evidence>
<dbReference type="EC" id="2.7.8.8" evidence="4"/>
<dbReference type="GO" id="GO:0003882">
    <property type="term" value="F:CDP-diacylglycerol-serine O-phosphatidyltransferase activity"/>
    <property type="evidence" value="ECO:0007669"/>
    <property type="project" value="UniProtKB-EC"/>
</dbReference>
<comment type="similarity">
    <text evidence="17">Belongs to the CDP-alcohol phosphatidyltransferase class-I family.</text>
</comment>
<evidence type="ECO:0000256" key="2">
    <source>
        <dbReference type="ARBA" id="ARBA00004477"/>
    </source>
</evidence>
<evidence type="ECO:0000256" key="10">
    <source>
        <dbReference type="ARBA" id="ARBA00022989"/>
    </source>
</evidence>
<evidence type="ECO:0000256" key="14">
    <source>
        <dbReference type="ARBA" id="ARBA00023264"/>
    </source>
</evidence>
<evidence type="ECO:0000256" key="5">
    <source>
        <dbReference type="ARBA" id="ARBA00017171"/>
    </source>
</evidence>
<keyword evidence="8 18" id="KW-0812">Transmembrane</keyword>
<dbReference type="InterPro" id="IPR048254">
    <property type="entry name" value="CDP_ALCOHOL_P_TRANSF_CS"/>
</dbReference>
<accession>A0A9W8E4P1</accession>
<dbReference type="EMBL" id="JANBPY010002087">
    <property type="protein sequence ID" value="KAJ1956647.1"/>
    <property type="molecule type" value="Genomic_DNA"/>
</dbReference>
<dbReference type="GO" id="GO:0006659">
    <property type="term" value="P:phosphatidylserine biosynthetic process"/>
    <property type="evidence" value="ECO:0007669"/>
    <property type="project" value="UniProtKB-ARBA"/>
</dbReference>
<dbReference type="AlphaFoldDB" id="A0A9W8E4P1"/>
<feature type="transmembrane region" description="Helical" evidence="18">
    <location>
        <begin position="160"/>
        <end position="179"/>
    </location>
</feature>
<feature type="transmembrane region" description="Helical" evidence="18">
    <location>
        <begin position="191"/>
        <end position="212"/>
    </location>
</feature>
<evidence type="ECO:0000256" key="16">
    <source>
        <dbReference type="ARBA" id="ARBA00060701"/>
    </source>
</evidence>
<evidence type="ECO:0000256" key="11">
    <source>
        <dbReference type="ARBA" id="ARBA00023098"/>
    </source>
</evidence>
<gene>
    <name evidence="19" type="primary">CHO1</name>
    <name evidence="19" type="ORF">IWQ62_005255</name>
</gene>
<evidence type="ECO:0000256" key="7">
    <source>
        <dbReference type="ARBA" id="ARBA00022679"/>
    </source>
</evidence>
<evidence type="ECO:0000313" key="20">
    <source>
        <dbReference type="Proteomes" id="UP001150925"/>
    </source>
</evidence>
<evidence type="ECO:0000256" key="17">
    <source>
        <dbReference type="RuleBase" id="RU003750"/>
    </source>
</evidence>
<comment type="pathway">
    <text evidence="16">Phospholipid metabolism; phosphatidylethanolamine biosynthesis; phosphatidylethanolamine from CDP-diacylglycerol: step 1/2.</text>
</comment>
<dbReference type="PANTHER" id="PTHR14269">
    <property type="entry name" value="CDP-DIACYLGLYCEROL--GLYCEROL-3-PHOSPHATE 3-PHOSPHATIDYLTRANSFERASE-RELATED"/>
    <property type="match status" value="1"/>
</dbReference>
<reference evidence="19" key="1">
    <citation type="submission" date="2022-07" db="EMBL/GenBank/DDBJ databases">
        <title>Phylogenomic reconstructions and comparative analyses of Kickxellomycotina fungi.</title>
        <authorList>
            <person name="Reynolds N.K."/>
            <person name="Stajich J.E."/>
            <person name="Barry K."/>
            <person name="Grigoriev I.V."/>
            <person name="Crous P."/>
            <person name="Smith M.E."/>
        </authorList>
    </citation>
    <scope>NUCLEOTIDE SEQUENCE</scope>
    <source>
        <strain evidence="19">RSA 1196</strain>
    </source>
</reference>
<comment type="subcellular location">
    <subcellularLocation>
        <location evidence="2">Endoplasmic reticulum membrane</location>
        <topology evidence="2">Multi-pass membrane protein</topology>
    </subcellularLocation>
</comment>
<keyword evidence="10 18" id="KW-1133">Transmembrane helix</keyword>
<evidence type="ECO:0000256" key="13">
    <source>
        <dbReference type="ARBA" id="ARBA00023209"/>
    </source>
</evidence>
<evidence type="ECO:0000256" key="15">
    <source>
        <dbReference type="ARBA" id="ARBA00032361"/>
    </source>
</evidence>
<dbReference type="InterPro" id="IPR050324">
    <property type="entry name" value="CDP-alcohol_PTase-I"/>
</dbReference>
<evidence type="ECO:0000256" key="1">
    <source>
        <dbReference type="ARBA" id="ARBA00000287"/>
    </source>
</evidence>
<comment type="caution">
    <text evidence="19">The sequence shown here is derived from an EMBL/GenBank/DDBJ whole genome shotgun (WGS) entry which is preliminary data.</text>
</comment>
<dbReference type="InterPro" id="IPR043130">
    <property type="entry name" value="CDP-OH_PTrfase_TM_dom"/>
</dbReference>
<evidence type="ECO:0000256" key="3">
    <source>
        <dbReference type="ARBA" id="ARBA00005189"/>
    </source>
</evidence>
<comment type="pathway">
    <text evidence="3">Lipid metabolism.</text>
</comment>
<feature type="transmembrane region" description="Helical" evidence="18">
    <location>
        <begin position="56"/>
        <end position="74"/>
    </location>
</feature>
<evidence type="ECO:0000256" key="9">
    <source>
        <dbReference type="ARBA" id="ARBA00022824"/>
    </source>
</evidence>
<keyword evidence="7 17" id="KW-0808">Transferase</keyword>
<keyword evidence="9" id="KW-0256">Endoplasmic reticulum</keyword>
<dbReference type="Gene3D" id="1.20.120.1760">
    <property type="match status" value="1"/>
</dbReference>